<keyword evidence="1" id="KW-0812">Transmembrane</keyword>
<keyword evidence="1" id="KW-1133">Transmembrane helix</keyword>
<sequence>MIEDVKNVVAPSLATQVHKEKRSGFRRLDWSYHFIAAPLAIVVLIFSTVELFRGLGQREMSSLDWLLFILAVCLVFAVACIRRYATKTQDRMIRIEENFRHYRLTGRMLDPRISISQIIALRYAGDDEFPALCERAGTEGMSPTAIRSAIMNWRPDTMRI</sequence>
<keyword evidence="1" id="KW-0472">Membrane</keyword>
<evidence type="ECO:0000256" key="1">
    <source>
        <dbReference type="SAM" id="Phobius"/>
    </source>
</evidence>
<reference evidence="2 3" key="1">
    <citation type="submission" date="2018-07" db="EMBL/GenBank/DDBJ databases">
        <title>Genomic Encyclopedia of Type Strains, Phase III (KMG-III): the genomes of soil and plant-associated and newly described type strains.</title>
        <authorList>
            <person name="Whitman W."/>
        </authorList>
    </citation>
    <scope>NUCLEOTIDE SEQUENCE [LARGE SCALE GENOMIC DNA]</scope>
    <source>
        <strain evidence="2 3">CECT 7506</strain>
    </source>
</reference>
<dbReference type="EMBL" id="QPJD01000002">
    <property type="protein sequence ID" value="RCW50810.1"/>
    <property type="molecule type" value="Genomic_DNA"/>
</dbReference>
<dbReference type="AlphaFoldDB" id="A0A368WAB2"/>
<accession>A0A368WAB2</accession>
<keyword evidence="3" id="KW-1185">Reference proteome</keyword>
<gene>
    <name evidence="2" type="ORF">DFP97_1022</name>
</gene>
<comment type="caution">
    <text evidence="2">The sequence shown here is derived from an EMBL/GenBank/DDBJ whole genome shotgun (WGS) entry which is preliminary data.</text>
</comment>
<dbReference type="Proteomes" id="UP000252415">
    <property type="component" value="Unassembled WGS sequence"/>
</dbReference>
<dbReference type="InterPro" id="IPR045385">
    <property type="entry name" value="DUF6526"/>
</dbReference>
<protein>
    <submittedName>
        <fullName evidence="2">Uncharacterized protein</fullName>
    </submittedName>
</protein>
<name>A0A368WAB2_9BACL</name>
<feature type="transmembrane region" description="Helical" evidence="1">
    <location>
        <begin position="30"/>
        <end position="53"/>
    </location>
</feature>
<evidence type="ECO:0000313" key="3">
    <source>
        <dbReference type="Proteomes" id="UP000252415"/>
    </source>
</evidence>
<feature type="transmembrane region" description="Helical" evidence="1">
    <location>
        <begin position="65"/>
        <end position="85"/>
    </location>
</feature>
<evidence type="ECO:0000313" key="2">
    <source>
        <dbReference type="EMBL" id="RCW50810.1"/>
    </source>
</evidence>
<dbReference type="Pfam" id="PF20136">
    <property type="entry name" value="DUF6526"/>
    <property type="match status" value="1"/>
</dbReference>
<dbReference type="RefSeq" id="WP_220271122.1">
    <property type="nucleotide sequence ID" value="NZ_QPJD01000002.1"/>
</dbReference>
<organism evidence="2 3">
    <name type="scientific">Paenibacillus prosopidis</name>
    <dbReference type="NCBI Taxonomy" id="630520"/>
    <lineage>
        <taxon>Bacteria</taxon>
        <taxon>Bacillati</taxon>
        <taxon>Bacillota</taxon>
        <taxon>Bacilli</taxon>
        <taxon>Bacillales</taxon>
        <taxon>Paenibacillaceae</taxon>
        <taxon>Paenibacillus</taxon>
    </lineage>
</organism>
<proteinExistence type="predicted"/>